<accession>A0A0W8E511</accession>
<protein>
    <submittedName>
        <fullName evidence="5">Lsu m3</fullName>
    </submittedName>
</protein>
<name>A0A0W8E511_9ZZZZ</name>
<organism evidence="5">
    <name type="scientific">hydrocarbon metagenome</name>
    <dbReference type="NCBI Taxonomy" id="938273"/>
    <lineage>
        <taxon>unclassified sequences</taxon>
        <taxon>metagenomes</taxon>
        <taxon>ecological metagenomes</taxon>
    </lineage>
</organism>
<reference evidence="5" key="1">
    <citation type="journal article" date="2015" name="Proc. Natl. Acad. Sci. U.S.A.">
        <title>Networks of energetic and metabolic interactions define dynamics in microbial communities.</title>
        <authorList>
            <person name="Embree M."/>
            <person name="Liu J.K."/>
            <person name="Al-Bassam M.M."/>
            <person name="Zengler K."/>
        </authorList>
    </citation>
    <scope>NUCLEOTIDE SEQUENCE</scope>
</reference>
<keyword evidence="1" id="KW-0489">Methyltransferase</keyword>
<evidence type="ECO:0000256" key="4">
    <source>
        <dbReference type="ARBA" id="ARBA00038303"/>
    </source>
</evidence>
<dbReference type="NCBIfam" id="NF000985">
    <property type="entry name" value="PRK00103.1-3"/>
    <property type="match status" value="1"/>
</dbReference>
<dbReference type="AlphaFoldDB" id="A0A0W8E511"/>
<dbReference type="SUPFAM" id="SSF75217">
    <property type="entry name" value="alpha/beta knot"/>
    <property type="match status" value="1"/>
</dbReference>
<dbReference type="GO" id="GO:0032259">
    <property type="term" value="P:methylation"/>
    <property type="evidence" value="ECO:0007669"/>
    <property type="project" value="UniProtKB-KW"/>
</dbReference>
<evidence type="ECO:0000256" key="1">
    <source>
        <dbReference type="ARBA" id="ARBA00022603"/>
    </source>
</evidence>
<comment type="similarity">
    <text evidence="4">Belongs to the RNA methyltransferase RlmH family.</text>
</comment>
<evidence type="ECO:0000313" key="5">
    <source>
        <dbReference type="EMBL" id="KUG03443.1"/>
    </source>
</evidence>
<dbReference type="PANTHER" id="PTHR33603">
    <property type="entry name" value="METHYLTRANSFERASE"/>
    <property type="match status" value="1"/>
</dbReference>
<dbReference type="Gene3D" id="3.40.1280.10">
    <property type="match status" value="1"/>
</dbReference>
<dbReference type="InterPro" id="IPR003742">
    <property type="entry name" value="RlmH-like"/>
</dbReference>
<evidence type="ECO:0000256" key="3">
    <source>
        <dbReference type="ARBA" id="ARBA00022691"/>
    </source>
</evidence>
<keyword evidence="2" id="KW-0808">Transferase</keyword>
<dbReference type="PIRSF" id="PIRSF004505">
    <property type="entry name" value="MT_bac"/>
    <property type="match status" value="1"/>
</dbReference>
<dbReference type="PANTHER" id="PTHR33603:SF1">
    <property type="entry name" value="RIBOSOMAL RNA LARGE SUBUNIT METHYLTRANSFERASE H"/>
    <property type="match status" value="1"/>
</dbReference>
<dbReference type="Pfam" id="PF02590">
    <property type="entry name" value="SPOUT_MTase"/>
    <property type="match status" value="1"/>
</dbReference>
<gene>
    <name evidence="5" type="ORF">ASZ90_019145</name>
</gene>
<proteinExistence type="inferred from homology"/>
<dbReference type="HAMAP" id="MF_00658">
    <property type="entry name" value="23SrRNA_methyltr_H"/>
    <property type="match status" value="1"/>
</dbReference>
<keyword evidence="3" id="KW-0949">S-adenosyl-L-methionine</keyword>
<dbReference type="NCBIfam" id="TIGR00246">
    <property type="entry name" value="tRNA_RlmH_YbeA"/>
    <property type="match status" value="1"/>
</dbReference>
<dbReference type="CDD" id="cd18081">
    <property type="entry name" value="RlmH-like"/>
    <property type="match status" value="1"/>
</dbReference>
<comment type="caution">
    <text evidence="5">The sequence shown here is derived from an EMBL/GenBank/DDBJ whole genome shotgun (WGS) entry which is preliminary data.</text>
</comment>
<dbReference type="InterPro" id="IPR029028">
    <property type="entry name" value="Alpha/beta_knot_MTases"/>
</dbReference>
<evidence type="ECO:0000256" key="2">
    <source>
        <dbReference type="ARBA" id="ARBA00022679"/>
    </source>
</evidence>
<dbReference type="EMBL" id="LNQE01001881">
    <property type="protein sequence ID" value="KUG03443.1"/>
    <property type="molecule type" value="Genomic_DNA"/>
</dbReference>
<dbReference type="InterPro" id="IPR029026">
    <property type="entry name" value="tRNA_m1G_MTases_N"/>
</dbReference>
<dbReference type="GO" id="GO:0006364">
    <property type="term" value="P:rRNA processing"/>
    <property type="evidence" value="ECO:0007669"/>
    <property type="project" value="InterPro"/>
</dbReference>
<dbReference type="GO" id="GO:0008168">
    <property type="term" value="F:methyltransferase activity"/>
    <property type="evidence" value="ECO:0007669"/>
    <property type="project" value="UniProtKB-KW"/>
</dbReference>
<sequence>MPCWVRLGKTIYGADMKYRIISVGKIREPFYQDGIKEYIKRLTSYTSIELVDGLEEKTNPRAGAKEIEKILQKEGEKILGLLGKDELLIIFDIAGKRVDSEQLAGYIEEWNNSGKNRVNLVIGGSHGLSDQVKKRSDRSISFSPMTFPHQMAVLILSEQIYRGFKITKGEKYHK</sequence>